<dbReference type="AlphaFoldDB" id="A0A542DZY6"/>
<dbReference type="Pfam" id="PF00271">
    <property type="entry name" value="Helicase_C"/>
    <property type="match status" value="1"/>
</dbReference>
<dbReference type="InterPro" id="IPR001650">
    <property type="entry name" value="Helicase_C-like"/>
</dbReference>
<dbReference type="PANTHER" id="PTHR45629:SF7">
    <property type="entry name" value="DNA EXCISION REPAIR PROTEIN ERCC-6-RELATED"/>
    <property type="match status" value="1"/>
</dbReference>
<dbReference type="CDD" id="cd18012">
    <property type="entry name" value="DEXQc_arch_SWI2_SNF2"/>
    <property type="match status" value="1"/>
</dbReference>
<keyword evidence="6" id="KW-0347">Helicase</keyword>
<keyword evidence="7" id="KW-1185">Reference proteome</keyword>
<keyword evidence="2" id="KW-0862">Zinc</keyword>
<dbReference type="PANTHER" id="PTHR45629">
    <property type="entry name" value="SNF2/RAD54 FAMILY MEMBER"/>
    <property type="match status" value="1"/>
</dbReference>
<keyword evidence="2" id="KW-0863">Zinc-finger</keyword>
<dbReference type="SMART" id="SM00487">
    <property type="entry name" value="DEXDc"/>
    <property type="match status" value="1"/>
</dbReference>
<protein>
    <submittedName>
        <fullName evidence="6">SNF2 family DNA or RNA helicase</fullName>
    </submittedName>
</protein>
<dbReference type="CDD" id="cd18793">
    <property type="entry name" value="SF2_C_SNF"/>
    <property type="match status" value="1"/>
</dbReference>
<dbReference type="GO" id="GO:0004386">
    <property type="term" value="F:helicase activity"/>
    <property type="evidence" value="ECO:0007669"/>
    <property type="project" value="UniProtKB-KW"/>
</dbReference>
<comment type="caution">
    <text evidence="6">The sequence shown here is derived from an EMBL/GenBank/DDBJ whole genome shotgun (WGS) entry which is preliminary data.</text>
</comment>
<keyword evidence="6" id="KW-0067">ATP-binding</keyword>
<dbReference type="InterPro" id="IPR007527">
    <property type="entry name" value="Znf_SWIM"/>
</dbReference>
<evidence type="ECO:0000313" key="7">
    <source>
        <dbReference type="Proteomes" id="UP000317893"/>
    </source>
</evidence>
<keyword evidence="6" id="KW-0547">Nucleotide-binding</keyword>
<organism evidence="6 7">
    <name type="scientific">Lapillicoccus jejuensis</name>
    <dbReference type="NCBI Taxonomy" id="402171"/>
    <lineage>
        <taxon>Bacteria</taxon>
        <taxon>Bacillati</taxon>
        <taxon>Actinomycetota</taxon>
        <taxon>Actinomycetes</taxon>
        <taxon>Micrococcales</taxon>
        <taxon>Intrasporangiaceae</taxon>
        <taxon>Lapillicoccus</taxon>
    </lineage>
</organism>
<dbReference type="GO" id="GO:0008270">
    <property type="term" value="F:zinc ion binding"/>
    <property type="evidence" value="ECO:0007669"/>
    <property type="project" value="UniProtKB-KW"/>
</dbReference>
<evidence type="ECO:0000259" key="3">
    <source>
        <dbReference type="PROSITE" id="PS50966"/>
    </source>
</evidence>
<dbReference type="GO" id="GO:0005524">
    <property type="term" value="F:ATP binding"/>
    <property type="evidence" value="ECO:0007669"/>
    <property type="project" value="InterPro"/>
</dbReference>
<dbReference type="Gene3D" id="3.40.50.10810">
    <property type="entry name" value="Tandem AAA-ATPase domain"/>
    <property type="match status" value="1"/>
</dbReference>
<evidence type="ECO:0000313" key="6">
    <source>
        <dbReference type="EMBL" id="TQJ08638.1"/>
    </source>
</evidence>
<gene>
    <name evidence="6" type="ORF">FB458_1729</name>
</gene>
<keyword evidence="2" id="KW-0479">Metal-binding</keyword>
<dbReference type="PROSITE" id="PS50966">
    <property type="entry name" value="ZF_SWIM"/>
    <property type="match status" value="1"/>
</dbReference>
<dbReference type="PROSITE" id="PS51192">
    <property type="entry name" value="HELICASE_ATP_BIND_1"/>
    <property type="match status" value="1"/>
</dbReference>
<feature type="domain" description="Helicase ATP-binding" evidence="4">
    <location>
        <begin position="648"/>
        <end position="811"/>
    </location>
</feature>
<dbReference type="InterPro" id="IPR049730">
    <property type="entry name" value="SNF2/RAD54-like_C"/>
</dbReference>
<sequence>MDSSHPVVASTVVDLDDEDLRGIAGAATLARGLVYARQGRVVAVSANDDGRRLHGVVHGSGAQDYRTSVWLEEDSGPAGTDLAYWHSDCTCPVGTDCKHAVALVAAARTRLGIDPDRAHEAAPPDWESVLAGLQHEEDTEPEHVPVALQLEPVRLGPRTRVLLRPLALGGRGAWSRTLVTWANVEHDRTNRAGIDPEHRRLLVDVAQAWQRRHRKFYVGSGDKVHLDDLGPGWYGVLRDLLAGGVPLLGGARAELEVRLHDDGGGFVLDVRRNDDGSVRVSPRIAMPDGIAADADAPALVGDPPFGAVSISADGTMDLVRLDPPFDRNQARFLALGSVRIPEQDVDRFLITHAPTLRRQVSMTSGDGSIDFPEARPPRLGLVVTHTPKRLEVVLRWELRYPVGDDVVPVLPDAVGPPGVARDHKAETRLLRGPEVLDEVPGLRISVGGLPRLVPATRLDGLPMLTFLEDVLPQLEVDPDVDVRIEGDRSYTEAEEAPVVELSVSDPRISVPGRTDWFDLTVDVTVGGEKVPLAVLLTALATNAGHVILESGTWFRTDGPELADLRRIVEEARALQEDPTSDGPLKVTPYQADLWEELVQLGVVRQQSERWAQAVAALQGDDGRALPQVPDGLQATLRPYQEEGFTWLALLRRAGLGGILADDMGLGKTVQTLAMVLQARDEQPDAAPVLVVAPTSVLPTWAGEAARFTPGLKVVTLGETTRRRRTPVAEAVEGADLVVTSYAVFRLDAPGFREAGWSALVLDEAQFAKNHRSQVHLAARRLPAPVKFAITGTPMENNLMELWSLLSIVAPGLFPSPQRFTEVYRRPIEQGTAAERGPRLETLRRRIRPVVLRRTKEAVAADLPPKQEQLLEVALSPRHRRVYDTHLSRERQKLLGLLADPDGNRIAIFRSLTLLRQLSLDPGLVDPAYDDVGSAKLDTLLEMLGPLLEEGHRVLVFSQFTSYLARARRRLEEAGIDYAYLDGSTTDRAGVVDGFRSGEAPVFLISLKAGGFGLTLTEADYVVLLDPWWNPAAEAQAVDRVHRIGQDKHVFVYRLVAADTIEQKVVALQERKRELFGQVVDGGALPDGRITADDIRELLTAD</sequence>
<dbReference type="InterPro" id="IPR050496">
    <property type="entry name" value="SNF2_RAD54_helicase_repair"/>
</dbReference>
<feature type="domain" description="Helicase C-terminal" evidence="5">
    <location>
        <begin position="938"/>
        <end position="1098"/>
    </location>
</feature>
<accession>A0A542DZY6</accession>
<dbReference type="InterPro" id="IPR038718">
    <property type="entry name" value="SNF2-like_sf"/>
</dbReference>
<dbReference type="Gene3D" id="3.40.50.300">
    <property type="entry name" value="P-loop containing nucleotide triphosphate hydrolases"/>
    <property type="match status" value="1"/>
</dbReference>
<evidence type="ECO:0000256" key="2">
    <source>
        <dbReference type="PROSITE-ProRule" id="PRU00325"/>
    </source>
</evidence>
<dbReference type="InterPro" id="IPR000330">
    <property type="entry name" value="SNF2_N"/>
</dbReference>
<dbReference type="SMART" id="SM00490">
    <property type="entry name" value="HELICc"/>
    <property type="match status" value="1"/>
</dbReference>
<evidence type="ECO:0000256" key="1">
    <source>
        <dbReference type="ARBA" id="ARBA00022801"/>
    </source>
</evidence>
<evidence type="ECO:0000259" key="5">
    <source>
        <dbReference type="PROSITE" id="PS51194"/>
    </source>
</evidence>
<dbReference type="InterPro" id="IPR027417">
    <property type="entry name" value="P-loop_NTPase"/>
</dbReference>
<dbReference type="Proteomes" id="UP000317893">
    <property type="component" value="Unassembled WGS sequence"/>
</dbReference>
<dbReference type="InterPro" id="IPR014001">
    <property type="entry name" value="Helicase_ATP-bd"/>
</dbReference>
<proteinExistence type="predicted"/>
<feature type="domain" description="SWIM-type" evidence="3">
    <location>
        <begin position="65"/>
        <end position="108"/>
    </location>
</feature>
<dbReference type="PROSITE" id="PS51194">
    <property type="entry name" value="HELICASE_CTER"/>
    <property type="match status" value="1"/>
</dbReference>
<evidence type="ECO:0000259" key="4">
    <source>
        <dbReference type="PROSITE" id="PS51192"/>
    </source>
</evidence>
<reference evidence="6 7" key="1">
    <citation type="submission" date="2019-06" db="EMBL/GenBank/DDBJ databases">
        <title>Sequencing the genomes of 1000 actinobacteria strains.</title>
        <authorList>
            <person name="Klenk H.-P."/>
        </authorList>
    </citation>
    <scope>NUCLEOTIDE SEQUENCE [LARGE SCALE GENOMIC DNA]</scope>
    <source>
        <strain evidence="6 7">DSM 18607</strain>
    </source>
</reference>
<dbReference type="GO" id="GO:0015616">
    <property type="term" value="F:DNA translocase activity"/>
    <property type="evidence" value="ECO:0007669"/>
    <property type="project" value="TreeGrafter"/>
</dbReference>
<dbReference type="Pfam" id="PF00176">
    <property type="entry name" value="SNF2-rel_dom"/>
    <property type="match status" value="1"/>
</dbReference>
<keyword evidence="1" id="KW-0378">Hydrolase</keyword>
<dbReference type="GO" id="GO:0016787">
    <property type="term" value="F:hydrolase activity"/>
    <property type="evidence" value="ECO:0007669"/>
    <property type="project" value="UniProtKB-KW"/>
</dbReference>
<dbReference type="EMBL" id="VFMN01000001">
    <property type="protein sequence ID" value="TQJ08638.1"/>
    <property type="molecule type" value="Genomic_DNA"/>
</dbReference>
<dbReference type="SUPFAM" id="SSF52540">
    <property type="entry name" value="P-loop containing nucleoside triphosphate hydrolases"/>
    <property type="match status" value="2"/>
</dbReference>
<name>A0A542DZY6_9MICO</name>